<name>A0A821VEF3_9BILA</name>
<feature type="non-terminal residue" evidence="2">
    <location>
        <position position="80"/>
    </location>
</feature>
<evidence type="ECO:0000313" key="3">
    <source>
        <dbReference type="EMBL" id="CAF4992775.1"/>
    </source>
</evidence>
<keyword evidence="4" id="KW-1185">Reference proteome</keyword>
<evidence type="ECO:0000313" key="4">
    <source>
        <dbReference type="Proteomes" id="UP000663873"/>
    </source>
</evidence>
<protein>
    <submittedName>
        <fullName evidence="2">Uncharacterized protein</fullName>
    </submittedName>
</protein>
<evidence type="ECO:0000256" key="1">
    <source>
        <dbReference type="SAM" id="Coils"/>
    </source>
</evidence>
<dbReference type="EMBL" id="CAJOBP010078503">
    <property type="protein sequence ID" value="CAF4906683.1"/>
    <property type="molecule type" value="Genomic_DNA"/>
</dbReference>
<dbReference type="EMBL" id="CAJOBP010107282">
    <property type="protein sequence ID" value="CAF4992775.1"/>
    <property type="molecule type" value="Genomic_DNA"/>
</dbReference>
<keyword evidence="1" id="KW-0175">Coiled coil</keyword>
<dbReference type="Proteomes" id="UP000663873">
    <property type="component" value="Unassembled WGS sequence"/>
</dbReference>
<sequence>ERHKTESKILQLTQQNTELRRQAELVNVEQMDELRRQFQREKETLLKQCDDEKLMNTKLTKSNQKFSNDIADITVELERY</sequence>
<reference evidence="2" key="1">
    <citation type="submission" date="2021-02" db="EMBL/GenBank/DDBJ databases">
        <authorList>
            <person name="Nowell W R."/>
        </authorList>
    </citation>
    <scope>NUCLEOTIDE SEQUENCE</scope>
</reference>
<feature type="coiled-coil region" evidence="1">
    <location>
        <begin position="2"/>
        <end position="48"/>
    </location>
</feature>
<evidence type="ECO:0000313" key="2">
    <source>
        <dbReference type="EMBL" id="CAF4906683.1"/>
    </source>
</evidence>
<dbReference type="AlphaFoldDB" id="A0A821VEF3"/>
<organism evidence="2 4">
    <name type="scientific">Rotaria socialis</name>
    <dbReference type="NCBI Taxonomy" id="392032"/>
    <lineage>
        <taxon>Eukaryota</taxon>
        <taxon>Metazoa</taxon>
        <taxon>Spiralia</taxon>
        <taxon>Gnathifera</taxon>
        <taxon>Rotifera</taxon>
        <taxon>Eurotatoria</taxon>
        <taxon>Bdelloidea</taxon>
        <taxon>Philodinida</taxon>
        <taxon>Philodinidae</taxon>
        <taxon>Rotaria</taxon>
    </lineage>
</organism>
<comment type="caution">
    <text evidence="2">The sequence shown here is derived from an EMBL/GenBank/DDBJ whole genome shotgun (WGS) entry which is preliminary data.</text>
</comment>
<accession>A0A821VEF3</accession>
<feature type="non-terminal residue" evidence="2">
    <location>
        <position position="1"/>
    </location>
</feature>
<proteinExistence type="predicted"/>
<gene>
    <name evidence="2" type="ORF">UJA718_LOCUS45778</name>
    <name evidence="3" type="ORF">UJA718_LOCUS49918</name>
</gene>